<dbReference type="AlphaFoldDB" id="A0A835WB19"/>
<keyword evidence="2" id="KW-1133">Transmembrane helix</keyword>
<evidence type="ECO:0000256" key="2">
    <source>
        <dbReference type="SAM" id="Phobius"/>
    </source>
</evidence>
<protein>
    <submittedName>
        <fullName evidence="3">Uncharacterized protein</fullName>
    </submittedName>
</protein>
<keyword evidence="2" id="KW-0812">Transmembrane</keyword>
<dbReference type="EMBL" id="JAEHOD010000029">
    <property type="protein sequence ID" value="KAG2444108.1"/>
    <property type="molecule type" value="Genomic_DNA"/>
</dbReference>
<reference evidence="3" key="1">
    <citation type="journal article" date="2020" name="bioRxiv">
        <title>Comparative genomics of Chlamydomonas.</title>
        <authorList>
            <person name="Craig R.J."/>
            <person name="Hasan A.R."/>
            <person name="Ness R.W."/>
            <person name="Keightley P.D."/>
        </authorList>
    </citation>
    <scope>NUCLEOTIDE SEQUENCE</scope>
    <source>
        <strain evidence="3">CCAP 11/173</strain>
    </source>
</reference>
<evidence type="ECO:0000313" key="3">
    <source>
        <dbReference type="EMBL" id="KAG2444108.1"/>
    </source>
</evidence>
<evidence type="ECO:0000256" key="1">
    <source>
        <dbReference type="SAM" id="MobiDB-lite"/>
    </source>
</evidence>
<keyword evidence="4" id="KW-1185">Reference proteome</keyword>
<accession>A0A835WB19</accession>
<organism evidence="3 4">
    <name type="scientific">Chlamydomonas schloesseri</name>
    <dbReference type="NCBI Taxonomy" id="2026947"/>
    <lineage>
        <taxon>Eukaryota</taxon>
        <taxon>Viridiplantae</taxon>
        <taxon>Chlorophyta</taxon>
        <taxon>core chlorophytes</taxon>
        <taxon>Chlorophyceae</taxon>
        <taxon>CS clade</taxon>
        <taxon>Chlamydomonadales</taxon>
        <taxon>Chlamydomonadaceae</taxon>
        <taxon>Chlamydomonas</taxon>
    </lineage>
</organism>
<feature type="transmembrane region" description="Helical" evidence="2">
    <location>
        <begin position="129"/>
        <end position="146"/>
    </location>
</feature>
<feature type="transmembrane region" description="Helical" evidence="2">
    <location>
        <begin position="259"/>
        <end position="278"/>
    </location>
</feature>
<name>A0A835WB19_9CHLO</name>
<feature type="region of interest" description="Disordered" evidence="1">
    <location>
        <begin position="1"/>
        <end position="33"/>
    </location>
</feature>
<proteinExistence type="predicted"/>
<feature type="transmembrane region" description="Helical" evidence="2">
    <location>
        <begin position="59"/>
        <end position="79"/>
    </location>
</feature>
<keyword evidence="2" id="KW-0472">Membrane</keyword>
<gene>
    <name evidence="3" type="ORF">HYH02_009050</name>
</gene>
<sequence length="298" mass="31248">MSKPSVDPPAAGRTGPLAPKPIPGPAPAASRDAARPPSLFQQLLWSSWVSPRTPLVRSWSFAAVCAVLVAVSLATFDLLSNGIAKAASEGGFSTADPEDPVLVILDRRFGYTPSEVTTAMKAWGPRGRILYVAIEAVDVLIYMTAYRGLFVALFNRLASLAATVVAAASGGGGRSGGGVARATAWLLHHVAVPWPVILSYIDVLEDAFQLSVVAWYHYQWELPALVPGAVAGSVDSKVAAWRVLVNAASVVNMIKWMTVYSGLGLTGLTLLGLAVGWMQGWRGSRGAAGGGGQGLKRE</sequence>
<dbReference type="Proteomes" id="UP000613740">
    <property type="component" value="Unassembled WGS sequence"/>
</dbReference>
<evidence type="ECO:0000313" key="4">
    <source>
        <dbReference type="Proteomes" id="UP000613740"/>
    </source>
</evidence>
<dbReference type="OrthoDB" id="10592840at2759"/>
<comment type="caution">
    <text evidence="3">The sequence shown here is derived from an EMBL/GenBank/DDBJ whole genome shotgun (WGS) entry which is preliminary data.</text>
</comment>